<dbReference type="OrthoDB" id="9795018at2"/>
<evidence type="ECO:0000256" key="1">
    <source>
        <dbReference type="ARBA" id="ARBA00022723"/>
    </source>
</evidence>
<evidence type="ECO:0000313" key="7">
    <source>
        <dbReference type="Proteomes" id="UP000199220"/>
    </source>
</evidence>
<dbReference type="Gene3D" id="3.20.20.140">
    <property type="entry name" value="Metal-dependent hydrolases"/>
    <property type="match status" value="1"/>
</dbReference>
<dbReference type="STRING" id="648782.SAMN04488554_0723"/>
<feature type="binding site" evidence="4">
    <location>
        <position position="271"/>
    </location>
    <ligand>
        <name>Zn(2+)</name>
        <dbReference type="ChEBI" id="CHEBI:29105"/>
        <label>1</label>
    </ligand>
</feature>
<evidence type="ECO:0000256" key="5">
    <source>
        <dbReference type="PROSITE-ProRule" id="PRU00679"/>
    </source>
</evidence>
<comment type="cofactor">
    <cofactor evidence="4">
        <name>a divalent metal cation</name>
        <dbReference type="ChEBI" id="CHEBI:60240"/>
    </cofactor>
    <text evidence="4">Binds 2 divalent metal cations per subunit.</text>
</comment>
<keyword evidence="7" id="KW-1185">Reference proteome</keyword>
<proteinExistence type="inferred from homology"/>
<dbReference type="InterPro" id="IPR032466">
    <property type="entry name" value="Metal_Hydrolase"/>
</dbReference>
<dbReference type="InterPro" id="IPR001559">
    <property type="entry name" value="Phosphotriesterase"/>
</dbReference>
<feature type="binding site" description="via carbamate group" evidence="4">
    <location>
        <position position="154"/>
    </location>
    <ligand>
        <name>Zn(2+)</name>
        <dbReference type="ChEBI" id="CHEBI:29105"/>
        <label>1</label>
    </ligand>
</feature>
<dbReference type="SUPFAM" id="SSF51556">
    <property type="entry name" value="Metallo-dependent hydrolases"/>
    <property type="match status" value="1"/>
</dbReference>
<organism evidence="6 7">
    <name type="scientific">Ruania alba</name>
    <dbReference type="NCBI Taxonomy" id="648782"/>
    <lineage>
        <taxon>Bacteria</taxon>
        <taxon>Bacillati</taxon>
        <taxon>Actinomycetota</taxon>
        <taxon>Actinomycetes</taxon>
        <taxon>Micrococcales</taxon>
        <taxon>Ruaniaceae</taxon>
        <taxon>Ruania</taxon>
    </lineage>
</organism>
<dbReference type="AlphaFoldDB" id="A0A1H5DLN0"/>
<evidence type="ECO:0000256" key="3">
    <source>
        <dbReference type="PIRSR" id="PIRSR601559-50"/>
    </source>
</evidence>
<name>A0A1H5DLN0_9MICO</name>
<dbReference type="Proteomes" id="UP000199220">
    <property type="component" value="Unassembled WGS sequence"/>
</dbReference>
<evidence type="ECO:0000256" key="2">
    <source>
        <dbReference type="ARBA" id="ARBA00022801"/>
    </source>
</evidence>
<dbReference type="PIRSF" id="PIRSF016839">
    <property type="entry name" value="PhP"/>
    <property type="match status" value="1"/>
</dbReference>
<dbReference type="GO" id="GO:0008270">
    <property type="term" value="F:zinc ion binding"/>
    <property type="evidence" value="ECO:0007669"/>
    <property type="project" value="InterPro"/>
</dbReference>
<dbReference type="GO" id="GO:0016787">
    <property type="term" value="F:hydrolase activity"/>
    <property type="evidence" value="ECO:0007669"/>
    <property type="project" value="UniProtKB-KW"/>
</dbReference>
<evidence type="ECO:0000256" key="4">
    <source>
        <dbReference type="PIRSR" id="PIRSR601559-51"/>
    </source>
</evidence>
<feature type="binding site" evidence="4">
    <location>
        <position position="27"/>
    </location>
    <ligand>
        <name>Zn(2+)</name>
        <dbReference type="ChEBI" id="CHEBI:29105"/>
        <label>1</label>
    </ligand>
</feature>
<evidence type="ECO:0000313" key="6">
    <source>
        <dbReference type="EMBL" id="SED79815.1"/>
    </source>
</evidence>
<feature type="binding site" evidence="4">
    <location>
        <position position="29"/>
    </location>
    <ligand>
        <name>Zn(2+)</name>
        <dbReference type="ChEBI" id="CHEBI:29105"/>
        <label>1</label>
    </ligand>
</feature>
<keyword evidence="2" id="KW-0378">Hydrolase</keyword>
<feature type="binding site" evidence="4">
    <location>
        <position position="187"/>
    </location>
    <ligand>
        <name>Zn(2+)</name>
        <dbReference type="ChEBI" id="CHEBI:29105"/>
        <label>2</label>
    </ligand>
</feature>
<dbReference type="PANTHER" id="PTHR10819">
    <property type="entry name" value="PHOSPHOTRIESTERASE-RELATED"/>
    <property type="match status" value="1"/>
</dbReference>
<dbReference type="Pfam" id="PF02126">
    <property type="entry name" value="PTE"/>
    <property type="match status" value="1"/>
</dbReference>
<accession>A0A1H5DLN0</accession>
<dbReference type="RefSeq" id="WP_089771725.1">
    <property type="nucleotide sequence ID" value="NZ_FNTX01000001.1"/>
</dbReference>
<dbReference type="EMBL" id="FNTX01000001">
    <property type="protein sequence ID" value="SED79815.1"/>
    <property type="molecule type" value="Genomic_DNA"/>
</dbReference>
<gene>
    <name evidence="6" type="ORF">SAMN04488554_0723</name>
</gene>
<comment type="similarity">
    <text evidence="5">Belongs to the metallo-dependent hydrolases superfamily. Phosphotriesterase family.</text>
</comment>
<dbReference type="PROSITE" id="PS51347">
    <property type="entry name" value="PHOSPHOTRIESTERASE_2"/>
    <property type="match status" value="1"/>
</dbReference>
<feature type="binding site" evidence="4">
    <location>
        <position position="215"/>
    </location>
    <ligand>
        <name>Zn(2+)</name>
        <dbReference type="ChEBI" id="CHEBI:29105"/>
        <label>2</label>
    </ligand>
</feature>
<feature type="binding site" description="via carbamate group" evidence="4">
    <location>
        <position position="154"/>
    </location>
    <ligand>
        <name>Zn(2+)</name>
        <dbReference type="ChEBI" id="CHEBI:29105"/>
        <label>2</label>
    </ligand>
</feature>
<keyword evidence="1 4" id="KW-0479">Metal-binding</keyword>
<sequence>MTNGTAGTIRTVLGDVDPATLGATNTHEHLFQVSPLLPGDDLDDPELSQAEAADLVESGFTAMIDATPIGLGRRPADVARISAAVGLTVVASTGVHREAHYPAGHPMHTVSVAKRTALFRRDLTEAMPISDDVTHPTERAVGPQGADVRAGLIKCGIGYWSISGFERSTLEAAGEVHRETGAPVMVHLEHCTAAHELLDLLVRCGVAPYRVMLAHADRLLDPGLHVELIARGAYLGYDGAARARNHSDAALIDLTEAVLAAGGTRIVLGADVARASRYLAYGGMPGLAYLGRRYLPRLEARIGADAVHQILVQNPRELLTWAH</sequence>
<protein>
    <submittedName>
        <fullName evidence="6">Phosphotriesterase-related protein</fullName>
    </submittedName>
</protein>
<reference evidence="7" key="1">
    <citation type="submission" date="2016-10" db="EMBL/GenBank/DDBJ databases">
        <authorList>
            <person name="Varghese N."/>
            <person name="Submissions S."/>
        </authorList>
    </citation>
    <scope>NUCLEOTIDE SEQUENCE [LARGE SCALE GENOMIC DNA]</scope>
    <source>
        <strain evidence="7">DSM 21368</strain>
    </source>
</reference>
<dbReference type="PANTHER" id="PTHR10819:SF3">
    <property type="entry name" value="PHOSPHOTRIESTERASE-RELATED PROTEIN"/>
    <property type="match status" value="1"/>
</dbReference>
<feature type="modified residue" description="N6-carboxylysine" evidence="3 5">
    <location>
        <position position="154"/>
    </location>
</feature>